<dbReference type="AlphaFoldDB" id="A0A1V9FZC8"/>
<evidence type="ECO:0000313" key="1">
    <source>
        <dbReference type="EMBL" id="OQP63596.1"/>
    </source>
</evidence>
<evidence type="ECO:0000313" key="2">
    <source>
        <dbReference type="Proteomes" id="UP000192276"/>
    </source>
</evidence>
<dbReference type="EMBL" id="LWBP01000100">
    <property type="protein sequence ID" value="OQP63596.1"/>
    <property type="molecule type" value="Genomic_DNA"/>
</dbReference>
<dbReference type="RefSeq" id="WP_081163670.1">
    <property type="nucleotide sequence ID" value="NZ_LWBP01000100.1"/>
</dbReference>
<keyword evidence="2" id="KW-1185">Reference proteome</keyword>
<name>A0A1V9FZC8_9BACT</name>
<dbReference type="Proteomes" id="UP000192276">
    <property type="component" value="Unassembled WGS sequence"/>
</dbReference>
<dbReference type="OrthoDB" id="674995at2"/>
<reference evidence="2" key="1">
    <citation type="submission" date="2016-04" db="EMBL/GenBank/DDBJ databases">
        <authorList>
            <person name="Chen L."/>
            <person name="Zhuang W."/>
            <person name="Wang G."/>
        </authorList>
    </citation>
    <scope>NUCLEOTIDE SEQUENCE [LARGE SCALE GENOMIC DNA]</scope>
    <source>
        <strain evidence="2">208</strain>
    </source>
</reference>
<comment type="caution">
    <text evidence="1">The sequence shown here is derived from an EMBL/GenBank/DDBJ whole genome shotgun (WGS) entry which is preliminary data.</text>
</comment>
<dbReference type="STRING" id="550983.A4R26_16590"/>
<proteinExistence type="predicted"/>
<gene>
    <name evidence="1" type="ORF">A4R26_16590</name>
</gene>
<evidence type="ECO:0008006" key="3">
    <source>
        <dbReference type="Google" id="ProtNLM"/>
    </source>
</evidence>
<accession>A0A1V9FZC8</accession>
<sequence>MGRRKVVVKQSVADIAWYIESKGLIATADKFVDKVYDHFLNLADNKKSHPICREPECESLGYKCTPYKKKNTIVFIESATELVICEFIPSKLIHW</sequence>
<organism evidence="1 2">
    <name type="scientific">Niastella populi</name>
    <dbReference type="NCBI Taxonomy" id="550983"/>
    <lineage>
        <taxon>Bacteria</taxon>
        <taxon>Pseudomonadati</taxon>
        <taxon>Bacteroidota</taxon>
        <taxon>Chitinophagia</taxon>
        <taxon>Chitinophagales</taxon>
        <taxon>Chitinophagaceae</taxon>
        <taxon>Niastella</taxon>
    </lineage>
</organism>
<protein>
    <recommendedName>
        <fullName evidence="3">Plasmid stabilization protein</fullName>
    </recommendedName>
</protein>